<gene>
    <name evidence="1" type="ORF">GO621_01210</name>
</gene>
<comment type="caution">
    <text evidence="1">The sequence shown here is derived from an EMBL/GenBank/DDBJ whole genome shotgun (WGS) entry which is preliminary data.</text>
</comment>
<protein>
    <submittedName>
        <fullName evidence="1">Uncharacterized protein</fullName>
    </submittedName>
</protein>
<keyword evidence="2" id="KW-1185">Reference proteome</keyword>
<organism evidence="1 2">
    <name type="scientific">Mucilaginibacter arboris</name>
    <dbReference type="NCBI Taxonomy" id="2682090"/>
    <lineage>
        <taxon>Bacteria</taxon>
        <taxon>Pseudomonadati</taxon>
        <taxon>Bacteroidota</taxon>
        <taxon>Sphingobacteriia</taxon>
        <taxon>Sphingobacteriales</taxon>
        <taxon>Sphingobacteriaceae</taxon>
        <taxon>Mucilaginibacter</taxon>
    </lineage>
</organism>
<evidence type="ECO:0000313" key="2">
    <source>
        <dbReference type="Proteomes" id="UP000462014"/>
    </source>
</evidence>
<dbReference type="Proteomes" id="UP000462014">
    <property type="component" value="Unassembled WGS sequence"/>
</dbReference>
<proteinExistence type="predicted"/>
<dbReference type="AlphaFoldDB" id="A0A7K1SS51"/>
<reference evidence="1 2" key="1">
    <citation type="submission" date="2019-12" db="EMBL/GenBank/DDBJ databases">
        <title>Mucilaginibacter sp. HMF7410 genome sequencing and assembly.</title>
        <authorList>
            <person name="Kang H."/>
            <person name="Cha I."/>
            <person name="Kim H."/>
            <person name="Joh K."/>
        </authorList>
    </citation>
    <scope>NUCLEOTIDE SEQUENCE [LARGE SCALE GENOMIC DNA]</scope>
    <source>
        <strain evidence="1 2">HMF7410</strain>
    </source>
</reference>
<evidence type="ECO:0000313" key="1">
    <source>
        <dbReference type="EMBL" id="MVN20152.1"/>
    </source>
</evidence>
<accession>A0A7K1SS51</accession>
<name>A0A7K1SS51_9SPHI</name>
<dbReference type="RefSeq" id="WP_157563242.1">
    <property type="nucleotide sequence ID" value="NZ_WPIK01000001.1"/>
</dbReference>
<sequence length="80" mass="9486">MIREIVEVAEETIILKLPKNLIGKKVEVIAYDITEQQNIVPAEIPFNPDKLKDIQERYDKLPRISHENYKFDRDEANNYE</sequence>
<dbReference type="EMBL" id="WPIK01000001">
    <property type="protein sequence ID" value="MVN20152.1"/>
    <property type="molecule type" value="Genomic_DNA"/>
</dbReference>